<feature type="compositionally biased region" description="Basic and acidic residues" evidence="1">
    <location>
        <begin position="183"/>
        <end position="198"/>
    </location>
</feature>
<comment type="caution">
    <text evidence="2">The sequence shown here is derived from an EMBL/GenBank/DDBJ whole genome shotgun (WGS) entry which is preliminary data.</text>
</comment>
<proteinExistence type="predicted"/>
<reference evidence="2 3" key="1">
    <citation type="submission" date="2024-10" db="EMBL/GenBank/DDBJ databases">
        <title>The Natural Products Discovery Center: Release of the First 8490 Sequenced Strains for Exploring Actinobacteria Biosynthetic Diversity.</title>
        <authorList>
            <person name="Kalkreuter E."/>
            <person name="Kautsar S.A."/>
            <person name="Yang D."/>
            <person name="Bader C.D."/>
            <person name="Teijaro C.N."/>
            <person name="Fluegel L."/>
            <person name="Davis C.M."/>
            <person name="Simpson J.R."/>
            <person name="Lauterbach L."/>
            <person name="Steele A.D."/>
            <person name="Gui C."/>
            <person name="Meng S."/>
            <person name="Li G."/>
            <person name="Viehrig K."/>
            <person name="Ye F."/>
            <person name="Su P."/>
            <person name="Kiefer A.F."/>
            <person name="Nichols A."/>
            <person name="Cepeda A.J."/>
            <person name="Yan W."/>
            <person name="Fan B."/>
            <person name="Jiang Y."/>
            <person name="Adhikari A."/>
            <person name="Zheng C.-J."/>
            <person name="Schuster L."/>
            <person name="Cowan T.M."/>
            <person name="Smanski M.J."/>
            <person name="Chevrette M.G."/>
            <person name="De Carvalho L.P.S."/>
            <person name="Shen B."/>
        </authorList>
    </citation>
    <scope>NUCLEOTIDE SEQUENCE [LARGE SCALE GENOMIC DNA]</scope>
    <source>
        <strain evidence="2 3">NPDC020602</strain>
    </source>
</reference>
<feature type="region of interest" description="Disordered" evidence="1">
    <location>
        <begin position="168"/>
        <end position="214"/>
    </location>
</feature>
<keyword evidence="3" id="KW-1185">Reference proteome</keyword>
<evidence type="ECO:0000313" key="3">
    <source>
        <dbReference type="Proteomes" id="UP001611339"/>
    </source>
</evidence>
<protein>
    <submittedName>
        <fullName evidence="2">Uncharacterized protein</fullName>
    </submittedName>
</protein>
<organism evidence="2 3">
    <name type="scientific">Streptomyces litmocidini</name>
    <dbReference type="NCBI Taxonomy" id="67318"/>
    <lineage>
        <taxon>Bacteria</taxon>
        <taxon>Bacillati</taxon>
        <taxon>Actinomycetota</taxon>
        <taxon>Actinomycetes</taxon>
        <taxon>Kitasatosporales</taxon>
        <taxon>Streptomycetaceae</taxon>
        <taxon>Streptomyces</taxon>
    </lineage>
</organism>
<evidence type="ECO:0000256" key="1">
    <source>
        <dbReference type="SAM" id="MobiDB-lite"/>
    </source>
</evidence>
<gene>
    <name evidence="2" type="ORF">ACH407_09020</name>
</gene>
<accession>A0ABW7U2N5</accession>
<dbReference type="RefSeq" id="WP_398708077.1">
    <property type="nucleotide sequence ID" value="NZ_JBIRUI010000003.1"/>
</dbReference>
<dbReference type="Proteomes" id="UP001611339">
    <property type="component" value="Unassembled WGS sequence"/>
</dbReference>
<evidence type="ECO:0000313" key="2">
    <source>
        <dbReference type="EMBL" id="MFI1713701.1"/>
    </source>
</evidence>
<feature type="region of interest" description="Disordered" evidence="1">
    <location>
        <begin position="113"/>
        <end position="145"/>
    </location>
</feature>
<name>A0ABW7U2N5_9ACTN</name>
<feature type="compositionally biased region" description="Basic and acidic residues" evidence="1">
    <location>
        <begin position="119"/>
        <end position="130"/>
    </location>
</feature>
<dbReference type="EMBL" id="JBIRUI010000003">
    <property type="protein sequence ID" value="MFI1713701.1"/>
    <property type="molecule type" value="Genomic_DNA"/>
</dbReference>
<sequence>MTGNDPDLAVSEAALQQIVRGIDKAHGELKDLTVGQQAVTGRGFSELALSGIQLGSQDLAAQFETFCDRWGWGVRDLMQKANLFTAALGASAGAFGDQERYIKDTFKIATNSVNGNPHLSEDEVKKKSWDEISSQSPYDGADWSPESFLRAQDEVEKTWRDTGYDVQDGLLDSMRNSGALSPEQREALDREMRERLDPSQEAVRQAQEPNWGDR</sequence>